<evidence type="ECO:0008006" key="6">
    <source>
        <dbReference type="Google" id="ProtNLM"/>
    </source>
</evidence>
<dbReference type="EMBL" id="CP014546">
    <property type="protein sequence ID" value="AMN81366.1"/>
    <property type="molecule type" value="Genomic_DNA"/>
</dbReference>
<dbReference type="InterPro" id="IPR000092">
    <property type="entry name" value="Polyprenyl_synt"/>
</dbReference>
<reference evidence="4 5" key="1">
    <citation type="submission" date="2016-02" db="EMBL/GenBank/DDBJ databases">
        <title>Complete genome sequence of Pseudomonas azotoformans S4.</title>
        <authorList>
            <person name="Fang Y."/>
            <person name="Wu L."/>
            <person name="Feng G."/>
        </authorList>
    </citation>
    <scope>NUCLEOTIDE SEQUENCE [LARGE SCALE GENOMIC DNA]</scope>
    <source>
        <strain evidence="4 5">S4</strain>
    </source>
</reference>
<accession>A0A127I3I1</accession>
<dbReference type="SUPFAM" id="SSF48576">
    <property type="entry name" value="Terpenoid synthases"/>
    <property type="match status" value="1"/>
</dbReference>
<keyword evidence="3" id="KW-0808">Transferase</keyword>
<dbReference type="PANTHER" id="PTHR12001">
    <property type="entry name" value="GERANYLGERANYL PYROPHOSPHATE SYNTHASE"/>
    <property type="match status" value="1"/>
</dbReference>
<dbReference type="PANTHER" id="PTHR12001:SF44">
    <property type="entry name" value="GERANYLGERANYL PYROPHOSPHATE SYNTHASE"/>
    <property type="match status" value="1"/>
</dbReference>
<dbReference type="GO" id="GO:0046872">
    <property type="term" value="F:metal ion binding"/>
    <property type="evidence" value="ECO:0007669"/>
    <property type="project" value="UniProtKB-KW"/>
</dbReference>
<dbReference type="Proteomes" id="UP000070516">
    <property type="component" value="Chromosome"/>
</dbReference>
<evidence type="ECO:0000313" key="4">
    <source>
        <dbReference type="EMBL" id="AMN81366.1"/>
    </source>
</evidence>
<evidence type="ECO:0000256" key="3">
    <source>
        <dbReference type="RuleBase" id="RU004466"/>
    </source>
</evidence>
<evidence type="ECO:0000313" key="5">
    <source>
        <dbReference type="Proteomes" id="UP000070516"/>
    </source>
</evidence>
<sequence>MPFDPVKADPVGNPFREERVMAMLLQTTQPHSTLLLQMLESDFSSSSTFAQEYHLAAGFWNEALLDPARTFFRTPGKGFRASLVNLGWHLAGREECAPPELAIILEALHGGSLIVDDIEDNSSWRRGKPALHVTHGLPLALNTGNWLYFWALSLIQRLGLPGAVELKVSRAVSSTLLHCHSGQALDLSVRLTDLEQAEVLSVVSVISGLKTGRLMALAASLGAIAAGGSKSLIESLTVYGQQVGVALQMLDDLGNFGEQLDPIKRYEDLRNDRPSWVWAWLAEDLSCCYFNSLKKKAQAVVEPYEVQSLADDICQALGARGTQRSNNILDQSFRELCIKAGPHQGLDEARQQLTQLRASFIGSTRVWSDHE</sequence>
<dbReference type="GO" id="GO:0008299">
    <property type="term" value="P:isoprenoid biosynthetic process"/>
    <property type="evidence" value="ECO:0007669"/>
    <property type="project" value="InterPro"/>
</dbReference>
<dbReference type="GO" id="GO:0004659">
    <property type="term" value="F:prenyltransferase activity"/>
    <property type="evidence" value="ECO:0007669"/>
    <property type="project" value="InterPro"/>
</dbReference>
<dbReference type="Pfam" id="PF00348">
    <property type="entry name" value="polyprenyl_synt"/>
    <property type="match status" value="1"/>
</dbReference>
<comment type="similarity">
    <text evidence="3">Belongs to the FPP/GGPP synthase family.</text>
</comment>
<dbReference type="KEGG" id="pazo:AYR47_24975"/>
<dbReference type="AlphaFoldDB" id="A0A127I3I1"/>
<protein>
    <recommendedName>
        <fullName evidence="6">Polyprenyl synthetase</fullName>
    </recommendedName>
</protein>
<keyword evidence="2" id="KW-0460">Magnesium</keyword>
<dbReference type="InterPro" id="IPR033749">
    <property type="entry name" value="Polyprenyl_synt_CS"/>
</dbReference>
<dbReference type="Gene3D" id="1.10.600.10">
    <property type="entry name" value="Farnesyl Diphosphate Synthase"/>
    <property type="match status" value="1"/>
</dbReference>
<proteinExistence type="inferred from homology"/>
<keyword evidence="1" id="KW-0479">Metal-binding</keyword>
<evidence type="ECO:0000256" key="1">
    <source>
        <dbReference type="ARBA" id="ARBA00022723"/>
    </source>
</evidence>
<dbReference type="InterPro" id="IPR008949">
    <property type="entry name" value="Isoprenoid_synthase_dom_sf"/>
</dbReference>
<name>A0A127I3I1_PSEAZ</name>
<evidence type="ECO:0000256" key="2">
    <source>
        <dbReference type="ARBA" id="ARBA00022842"/>
    </source>
</evidence>
<dbReference type="PROSITE" id="PS00723">
    <property type="entry name" value="POLYPRENYL_SYNTHASE_1"/>
    <property type="match status" value="1"/>
</dbReference>
<dbReference type="SFLD" id="SFLDS00005">
    <property type="entry name" value="Isoprenoid_Synthase_Type_I"/>
    <property type="match status" value="1"/>
</dbReference>
<gene>
    <name evidence="4" type="ORF">AYR47_24975</name>
</gene>
<organism evidence="4 5">
    <name type="scientific">Pseudomonas azotoformans</name>
    <dbReference type="NCBI Taxonomy" id="47878"/>
    <lineage>
        <taxon>Bacteria</taxon>
        <taxon>Pseudomonadati</taxon>
        <taxon>Pseudomonadota</taxon>
        <taxon>Gammaproteobacteria</taxon>
        <taxon>Pseudomonadales</taxon>
        <taxon>Pseudomonadaceae</taxon>
        <taxon>Pseudomonas</taxon>
    </lineage>
</organism>